<evidence type="ECO:0000313" key="3">
    <source>
        <dbReference type="Proteomes" id="UP000696280"/>
    </source>
</evidence>
<evidence type="ECO:0000256" key="1">
    <source>
        <dbReference type="SAM" id="MobiDB-lite"/>
    </source>
</evidence>
<name>A0A9N9PLW8_9HELO</name>
<evidence type="ECO:0000313" key="2">
    <source>
        <dbReference type="EMBL" id="CAG8951636.1"/>
    </source>
</evidence>
<accession>A0A9N9PLW8</accession>
<keyword evidence="3" id="KW-1185">Reference proteome</keyword>
<dbReference type="EMBL" id="CAJVRL010000044">
    <property type="protein sequence ID" value="CAG8951636.1"/>
    <property type="molecule type" value="Genomic_DNA"/>
</dbReference>
<organism evidence="2 3">
    <name type="scientific">Hymenoscyphus fraxineus</name>
    <dbReference type="NCBI Taxonomy" id="746836"/>
    <lineage>
        <taxon>Eukaryota</taxon>
        <taxon>Fungi</taxon>
        <taxon>Dikarya</taxon>
        <taxon>Ascomycota</taxon>
        <taxon>Pezizomycotina</taxon>
        <taxon>Leotiomycetes</taxon>
        <taxon>Helotiales</taxon>
        <taxon>Helotiaceae</taxon>
        <taxon>Hymenoscyphus</taxon>
    </lineage>
</organism>
<gene>
    <name evidence="2" type="ORF">HYFRA_00005436</name>
</gene>
<proteinExistence type="predicted"/>
<dbReference type="AlphaFoldDB" id="A0A9N9PLW8"/>
<dbReference type="Proteomes" id="UP000696280">
    <property type="component" value="Unassembled WGS sequence"/>
</dbReference>
<reference evidence="2" key="1">
    <citation type="submission" date="2021-07" db="EMBL/GenBank/DDBJ databases">
        <authorList>
            <person name="Durling M."/>
        </authorList>
    </citation>
    <scope>NUCLEOTIDE SEQUENCE</scope>
</reference>
<feature type="region of interest" description="Disordered" evidence="1">
    <location>
        <begin position="35"/>
        <end position="74"/>
    </location>
</feature>
<sequence length="125" mass="13490">MHPFLNEIFNHPIQDQLVVAYRHLGYHHVTAGPVPITTPARPTTTEPQIGYSPYGIGHRPNKSLLPVTPDGPGSKYTENHTALEASIRATPVVPASAFAVQHNASLVPTAPDSSNTKCGQQRHLS</sequence>
<comment type="caution">
    <text evidence="2">The sequence shown here is derived from an EMBL/GenBank/DDBJ whole genome shotgun (WGS) entry which is preliminary data.</text>
</comment>
<protein>
    <submittedName>
        <fullName evidence="2">Uncharacterized protein</fullName>
    </submittedName>
</protein>